<accession>A0A0X1KI82</accession>
<dbReference type="PANTHER" id="PTHR35983">
    <property type="entry name" value="UPF0166 PROTEIN TM_0021"/>
    <property type="match status" value="1"/>
</dbReference>
<dbReference type="SUPFAM" id="SSF54913">
    <property type="entry name" value="GlnB-like"/>
    <property type="match status" value="1"/>
</dbReference>
<dbReference type="InterPro" id="IPR003793">
    <property type="entry name" value="UPF0166"/>
</dbReference>
<dbReference type="InterPro" id="IPR011322">
    <property type="entry name" value="N-reg_PII-like_a/b"/>
</dbReference>
<dbReference type="GeneID" id="27134295"/>
<dbReference type="RefSeq" id="WP_062370302.1">
    <property type="nucleotide sequence ID" value="NZ_CP007140.1"/>
</dbReference>
<proteinExistence type="inferred from homology"/>
<name>A0A0X1KI82_9EURY</name>
<comment type="similarity">
    <text evidence="1">Belongs to the UPF0166 family.</text>
</comment>
<dbReference type="Gene3D" id="3.30.70.120">
    <property type="match status" value="1"/>
</dbReference>
<organism evidence="2 3">
    <name type="scientific">Thermococcus guaymasensis DSM 11113</name>
    <dbReference type="NCBI Taxonomy" id="1432656"/>
    <lineage>
        <taxon>Archaea</taxon>
        <taxon>Methanobacteriati</taxon>
        <taxon>Methanobacteriota</taxon>
        <taxon>Thermococci</taxon>
        <taxon>Thermococcales</taxon>
        <taxon>Thermococcaceae</taxon>
        <taxon>Thermococcus</taxon>
    </lineage>
</organism>
<evidence type="ECO:0000313" key="3">
    <source>
        <dbReference type="Proteomes" id="UP000062043"/>
    </source>
</evidence>
<evidence type="ECO:0000256" key="1">
    <source>
        <dbReference type="ARBA" id="ARBA00010554"/>
    </source>
</evidence>
<dbReference type="PATRIC" id="fig|1432656.3.peg.253"/>
<protein>
    <submittedName>
        <fullName evidence="2">Uncharacterized protein</fullName>
    </submittedName>
</protein>
<reference evidence="2 3" key="1">
    <citation type="submission" date="2014-01" db="EMBL/GenBank/DDBJ databases">
        <title>Genome sequencing of Thermococcus guaymasensis.</title>
        <authorList>
            <person name="Zhang X."/>
            <person name="Alvare G."/>
            <person name="Fristensky B."/>
            <person name="Chen L."/>
            <person name="Suen T."/>
            <person name="Chen Q."/>
            <person name="Ma K."/>
        </authorList>
    </citation>
    <scope>NUCLEOTIDE SEQUENCE [LARGE SCALE GENOMIC DNA]</scope>
    <source>
        <strain evidence="2 3">DSM 11113</strain>
    </source>
</reference>
<evidence type="ECO:0000313" key="2">
    <source>
        <dbReference type="EMBL" id="AJC70966.1"/>
    </source>
</evidence>
<dbReference type="KEGG" id="tgy:X802_01285"/>
<dbReference type="OrthoDB" id="8505at2157"/>
<gene>
    <name evidence="2" type="ORF">X802_01285</name>
</gene>
<dbReference type="PANTHER" id="PTHR35983:SF1">
    <property type="entry name" value="UPF0166 PROTEIN TM_0021"/>
    <property type="match status" value="1"/>
</dbReference>
<dbReference type="InterPro" id="IPR015867">
    <property type="entry name" value="N-reg_PII/ATP_PRibTrfase_C"/>
</dbReference>
<dbReference type="Pfam" id="PF02641">
    <property type="entry name" value="DUF190"/>
    <property type="match status" value="1"/>
</dbReference>
<dbReference type="Proteomes" id="UP000062043">
    <property type="component" value="Chromosome"/>
</dbReference>
<dbReference type="STRING" id="1432656.X802_01285"/>
<dbReference type="AlphaFoldDB" id="A0A0X1KI82"/>
<sequence length="127" mass="14554">MVEVEHWNTLRLKIYIGESDRWQGKPLYKAIVEKLREMGIAGATVYRGIYGFGKKSRVHSADVMRLSTDLPVVVEVVDRGYKIERAICEIKPMIKDGMITVEPVIVVWVGASEEVRKFEEDAVWEKS</sequence>
<keyword evidence="3" id="KW-1185">Reference proteome</keyword>
<dbReference type="EMBL" id="CP007140">
    <property type="protein sequence ID" value="AJC70966.1"/>
    <property type="molecule type" value="Genomic_DNA"/>
</dbReference>